<dbReference type="EMBL" id="KU926705">
    <property type="protein sequence ID" value="ANC57892.1"/>
    <property type="molecule type" value="Genomic_DNA"/>
</dbReference>
<reference evidence="1" key="1">
    <citation type="submission" date="2016-03" db="EMBL/GenBank/DDBJ databases">
        <title>Partial sequence of psychrophilic Colwellia sp.</title>
        <authorList>
            <person name="Pankowski J.A."/>
            <person name="Leong J.S."/>
            <person name="Nano F.E."/>
        </authorList>
    </citation>
    <scope>NUCLEOTIDE SEQUENCE</scope>
    <source>
        <strain evidence="1">C1</strain>
    </source>
</reference>
<dbReference type="AlphaFoldDB" id="A0A168PHB7"/>
<protein>
    <submittedName>
        <fullName evidence="1">Uncharacterized protein</fullName>
    </submittedName>
</protein>
<accession>A0A168PHB7</accession>
<sequence>MNHSKVFSSIRPKAIIEIIFNVFFYQLLDKTDSPESPFPPKNQPSI</sequence>
<organism evidence="1">
    <name type="scientific">Colwellia sp. C1</name>
    <dbReference type="NCBI Taxonomy" id="1737566"/>
    <lineage>
        <taxon>Bacteria</taxon>
        <taxon>Pseudomonadati</taxon>
        <taxon>Pseudomonadota</taxon>
        <taxon>Gammaproteobacteria</taxon>
        <taxon>Alteromonadales</taxon>
        <taxon>Colwelliaceae</taxon>
        <taxon>Colwellia</taxon>
    </lineage>
</organism>
<evidence type="ECO:0000313" key="1">
    <source>
        <dbReference type="EMBL" id="ANC57892.1"/>
    </source>
</evidence>
<proteinExistence type="predicted"/>
<name>A0A168PHB7_9GAMM</name>